<organism evidence="1 2">
    <name type="scientific">Gigaspora margarita</name>
    <dbReference type="NCBI Taxonomy" id="4874"/>
    <lineage>
        <taxon>Eukaryota</taxon>
        <taxon>Fungi</taxon>
        <taxon>Fungi incertae sedis</taxon>
        <taxon>Mucoromycota</taxon>
        <taxon>Glomeromycotina</taxon>
        <taxon>Glomeromycetes</taxon>
        <taxon>Diversisporales</taxon>
        <taxon>Gigasporaceae</taxon>
        <taxon>Gigaspora</taxon>
    </lineage>
</organism>
<proteinExistence type="predicted"/>
<dbReference type="Proteomes" id="UP000789901">
    <property type="component" value="Unassembled WGS sequence"/>
</dbReference>
<evidence type="ECO:0000313" key="1">
    <source>
        <dbReference type="EMBL" id="CAG8837997.1"/>
    </source>
</evidence>
<sequence length="185" mass="21308">MPQKIIKKVRQSYTFKEKANVVQYALREGNIRATIKFDLDKIQVGCWVMKLKDKLDEIEHSKSRCLKALAITYNSLKFEMLRIISEMASKSNDLEKRQLANKSFRPQLYSRAKGGLRLRVLFLLVIATWAEINPEIICHAFCKCSISNTIDGSEDSEIYYDEILDNKTDEAKENNSDMDSGNSDK</sequence>
<accession>A0ABN7WQ53</accession>
<comment type="caution">
    <text evidence="1">The sequence shown here is derived from an EMBL/GenBank/DDBJ whole genome shotgun (WGS) entry which is preliminary data.</text>
</comment>
<feature type="non-terminal residue" evidence="1">
    <location>
        <position position="185"/>
    </location>
</feature>
<gene>
    <name evidence="1" type="ORF">GMARGA_LOCUS33759</name>
</gene>
<reference evidence="1 2" key="1">
    <citation type="submission" date="2021-06" db="EMBL/GenBank/DDBJ databases">
        <authorList>
            <person name="Kallberg Y."/>
            <person name="Tangrot J."/>
            <person name="Rosling A."/>
        </authorList>
    </citation>
    <scope>NUCLEOTIDE SEQUENCE [LARGE SCALE GENOMIC DNA]</scope>
    <source>
        <strain evidence="1 2">120-4 pot B 10/14</strain>
    </source>
</reference>
<evidence type="ECO:0000313" key="2">
    <source>
        <dbReference type="Proteomes" id="UP000789901"/>
    </source>
</evidence>
<name>A0ABN7WQ53_GIGMA</name>
<protein>
    <submittedName>
        <fullName evidence="1">18778_t:CDS:1</fullName>
    </submittedName>
</protein>
<keyword evidence="2" id="KW-1185">Reference proteome</keyword>
<dbReference type="EMBL" id="CAJVQB010057070">
    <property type="protein sequence ID" value="CAG8837997.1"/>
    <property type="molecule type" value="Genomic_DNA"/>
</dbReference>